<dbReference type="GeneTree" id="ENSGT00940000153592"/>
<feature type="coiled-coil region" evidence="1">
    <location>
        <begin position="14"/>
        <end position="48"/>
    </location>
</feature>
<gene>
    <name evidence="3" type="primary">specc1lb</name>
</gene>
<reference evidence="3" key="3">
    <citation type="submission" date="2020-05" db="EMBL/GenBank/DDBJ databases">
        <title>Electrophorus electricus (electric eel) genome, fEleEle1, primary haplotype.</title>
        <authorList>
            <person name="Myers G."/>
            <person name="Meyer A."/>
            <person name="Fedrigo O."/>
            <person name="Formenti G."/>
            <person name="Rhie A."/>
            <person name="Tracey A."/>
            <person name="Sims Y."/>
            <person name="Jarvis E.D."/>
        </authorList>
    </citation>
    <scope>NUCLEOTIDE SEQUENCE [LARGE SCALE GENOMIC DNA]</scope>
</reference>
<dbReference type="AlphaFoldDB" id="A0A4W4H744"/>
<reference evidence="3" key="4">
    <citation type="submission" date="2025-08" db="UniProtKB">
        <authorList>
            <consortium name="Ensembl"/>
        </authorList>
    </citation>
    <scope>IDENTIFICATION</scope>
</reference>
<keyword evidence="4" id="KW-1185">Reference proteome</keyword>
<keyword evidence="1" id="KW-0175">Coiled coil</keyword>
<evidence type="ECO:0000313" key="4">
    <source>
        <dbReference type="Proteomes" id="UP000314983"/>
    </source>
</evidence>
<reference evidence="4" key="2">
    <citation type="journal article" date="2017" name="Sci. Adv.">
        <title>A tail of two voltages: Proteomic comparison of the three electric organs of the electric eel.</title>
        <authorList>
            <person name="Traeger L.L."/>
            <person name="Sabat G."/>
            <person name="Barrett-Wilt G.A."/>
            <person name="Wells G.B."/>
            <person name="Sussman M.R."/>
        </authorList>
    </citation>
    <scope>NUCLEOTIDE SEQUENCE [LARGE SCALE GENOMIC DNA]</scope>
</reference>
<name>A0A4W4H744_ELEEL</name>
<evidence type="ECO:0000256" key="1">
    <source>
        <dbReference type="SAM" id="Coils"/>
    </source>
</evidence>
<dbReference type="Proteomes" id="UP000314983">
    <property type="component" value="Chromosome 6"/>
</dbReference>
<accession>A0A4W4H744</accession>
<reference evidence="3" key="5">
    <citation type="submission" date="2025-09" db="UniProtKB">
        <authorList>
            <consortium name="Ensembl"/>
        </authorList>
    </citation>
    <scope>IDENTIFICATION</scope>
</reference>
<proteinExistence type="predicted"/>
<reference evidence="4" key="1">
    <citation type="journal article" date="2014" name="Science">
        <title>Nonhuman genetics. Genomic basis for the convergent evolution of electric organs.</title>
        <authorList>
            <person name="Gallant J.R."/>
            <person name="Traeger L.L."/>
            <person name="Volkening J.D."/>
            <person name="Moffett H."/>
            <person name="Chen P.H."/>
            <person name="Novina C.D."/>
            <person name="Phillips G.N.Jr."/>
            <person name="Anand R."/>
            <person name="Wells G.B."/>
            <person name="Pinch M."/>
            <person name="Guth R."/>
            <person name="Unguez G.A."/>
            <person name="Albert J.S."/>
            <person name="Zakon H.H."/>
            <person name="Samanta M.P."/>
            <person name="Sussman M.R."/>
        </authorList>
    </citation>
    <scope>NUCLEOTIDE SEQUENCE [LARGE SCALE GENOMIC DNA]</scope>
</reference>
<dbReference type="Ensembl" id="ENSEEET00000044957.2">
    <property type="protein sequence ID" value="ENSEEEP00000044453.2"/>
    <property type="gene ID" value="ENSEEEG00000021005.2"/>
</dbReference>
<feature type="compositionally biased region" description="Basic and acidic residues" evidence="2">
    <location>
        <begin position="180"/>
        <end position="195"/>
    </location>
</feature>
<protein>
    <submittedName>
        <fullName evidence="3">Sperm antigen with calponin homology and coiled-coil domains 1-like b</fullName>
    </submittedName>
</protein>
<evidence type="ECO:0000256" key="2">
    <source>
        <dbReference type="SAM" id="MobiDB-lite"/>
    </source>
</evidence>
<sequence length="201" mass="23496">MHSTGDRTDIRHLLDSERLEKKQAETKAAELQEELVHTRSQATQLQDAVSKVGKLPHTHTQATHITHLLFSLQLEEKDTEIADMKETIFELEDEVEQHRAVKLHDNLIISDLENSIKKLHDQKYDMEKEIKTLQRKLREESAEWRQFQADLQTAVVIANDIKSEAQEEIGDLRRRLQEAQEKNEKMNKELDELKKQNGPFT</sequence>
<organism evidence="3 4">
    <name type="scientific">Electrophorus electricus</name>
    <name type="common">Electric eel</name>
    <name type="synonym">Gymnotus electricus</name>
    <dbReference type="NCBI Taxonomy" id="8005"/>
    <lineage>
        <taxon>Eukaryota</taxon>
        <taxon>Metazoa</taxon>
        <taxon>Chordata</taxon>
        <taxon>Craniata</taxon>
        <taxon>Vertebrata</taxon>
        <taxon>Euteleostomi</taxon>
        <taxon>Actinopterygii</taxon>
        <taxon>Neopterygii</taxon>
        <taxon>Teleostei</taxon>
        <taxon>Ostariophysi</taxon>
        <taxon>Gymnotiformes</taxon>
        <taxon>Gymnotoidei</taxon>
        <taxon>Gymnotidae</taxon>
        <taxon>Electrophorus</taxon>
    </lineage>
</organism>
<feature type="region of interest" description="Disordered" evidence="2">
    <location>
        <begin position="180"/>
        <end position="201"/>
    </location>
</feature>
<evidence type="ECO:0000313" key="3">
    <source>
        <dbReference type="Ensembl" id="ENSEEEP00000044453.2"/>
    </source>
</evidence>